<reference evidence="1" key="1">
    <citation type="submission" date="2022-10" db="EMBL/GenBank/DDBJ databases">
        <title>Novel sulphate-reducing endosymbionts in the free-living metamonad Anaeramoeba.</title>
        <authorList>
            <person name="Jerlstrom-Hultqvist J."/>
            <person name="Cepicka I."/>
            <person name="Gallot-Lavallee L."/>
            <person name="Salas-Leiva D."/>
            <person name="Curtis B.A."/>
            <person name="Zahonova K."/>
            <person name="Pipaliya S."/>
            <person name="Dacks J."/>
            <person name="Roger A.J."/>
        </authorList>
    </citation>
    <scope>NUCLEOTIDE SEQUENCE</scope>
    <source>
        <strain evidence="1">BMAN</strain>
    </source>
</reference>
<comment type="caution">
    <text evidence="1">The sequence shown here is derived from an EMBL/GenBank/DDBJ whole genome shotgun (WGS) entry which is preliminary data.</text>
</comment>
<dbReference type="InterPro" id="IPR006652">
    <property type="entry name" value="Kelch_1"/>
</dbReference>
<accession>A0A9Q0LU22</accession>
<protein>
    <submittedName>
        <fullName evidence="1">Leucine-zipper-like transcriptional regulator 1</fullName>
    </submittedName>
</protein>
<dbReference type="SUPFAM" id="SSF117281">
    <property type="entry name" value="Kelch motif"/>
    <property type="match status" value="1"/>
</dbReference>
<organism evidence="1 2">
    <name type="scientific">Anaeramoeba ignava</name>
    <name type="common">Anaerobic marine amoeba</name>
    <dbReference type="NCBI Taxonomy" id="1746090"/>
    <lineage>
        <taxon>Eukaryota</taxon>
        <taxon>Metamonada</taxon>
        <taxon>Anaeramoebidae</taxon>
        <taxon>Anaeramoeba</taxon>
    </lineage>
</organism>
<dbReference type="OrthoDB" id="6359816at2759"/>
<name>A0A9Q0LU22_ANAIG</name>
<dbReference type="Gene3D" id="2.120.10.80">
    <property type="entry name" value="Kelch-type beta propeller"/>
    <property type="match status" value="1"/>
</dbReference>
<proteinExistence type="predicted"/>
<keyword evidence="2" id="KW-1185">Reference proteome</keyword>
<dbReference type="EMBL" id="JAPDFW010000043">
    <property type="protein sequence ID" value="KAJ5079037.1"/>
    <property type="molecule type" value="Genomic_DNA"/>
</dbReference>
<dbReference type="Proteomes" id="UP001149090">
    <property type="component" value="Unassembled WGS sequence"/>
</dbReference>
<dbReference type="Pfam" id="PF01344">
    <property type="entry name" value="Kelch_1"/>
    <property type="match status" value="1"/>
</dbReference>
<sequence length="237" mass="27550">MEYHQLRGKGHQTAVVNEDLILFGGTLDTTNYNDQYVCEVFIFNFESETWKRVEASGSTPQPRMFHSMMSYPRQKPSCRMFWTWDHDLKNLFIRQELCDVVVKNEIKAHSCILKARVGNAHFRYLINPKEMKNYCKEKVPDCEPDFELIPAQNSDKDSQKKPQSIKVHKPILAARCDLFQGMFACVQSDENSAPDLSDSVMLYLNSDIALDLLDAVEFYGLSNNYLRYQCISFYIQI</sequence>
<evidence type="ECO:0000313" key="2">
    <source>
        <dbReference type="Proteomes" id="UP001149090"/>
    </source>
</evidence>
<evidence type="ECO:0000313" key="1">
    <source>
        <dbReference type="EMBL" id="KAJ5079037.1"/>
    </source>
</evidence>
<dbReference type="InterPro" id="IPR015915">
    <property type="entry name" value="Kelch-typ_b-propeller"/>
</dbReference>
<gene>
    <name evidence="1" type="ORF">M0811_14700</name>
</gene>
<dbReference type="AlphaFoldDB" id="A0A9Q0LU22"/>